<name>A0A8T1GE56_9STRA</name>
<dbReference type="AlphaFoldDB" id="A0A8T1GE56"/>
<organism evidence="3 4">
    <name type="scientific">Phytophthora cactorum</name>
    <dbReference type="NCBI Taxonomy" id="29920"/>
    <lineage>
        <taxon>Eukaryota</taxon>
        <taxon>Sar</taxon>
        <taxon>Stramenopiles</taxon>
        <taxon>Oomycota</taxon>
        <taxon>Peronosporomycetes</taxon>
        <taxon>Peronosporales</taxon>
        <taxon>Peronosporaceae</taxon>
        <taxon>Phytophthora</taxon>
    </lineage>
</organism>
<evidence type="ECO:0000256" key="1">
    <source>
        <dbReference type="SAM" id="Coils"/>
    </source>
</evidence>
<feature type="compositionally biased region" description="Low complexity" evidence="2">
    <location>
        <begin position="379"/>
        <end position="398"/>
    </location>
</feature>
<evidence type="ECO:0000256" key="2">
    <source>
        <dbReference type="SAM" id="MobiDB-lite"/>
    </source>
</evidence>
<evidence type="ECO:0000313" key="4">
    <source>
        <dbReference type="Proteomes" id="UP000697107"/>
    </source>
</evidence>
<gene>
    <name evidence="3" type="ORF">PC118_g4731</name>
</gene>
<accession>A0A8T1GE56</accession>
<feature type="compositionally biased region" description="Polar residues" evidence="2">
    <location>
        <begin position="1"/>
        <end position="13"/>
    </location>
</feature>
<sequence>MSKSATPATSSGSEVPGSSDETQSMRSEPEPAKPPSKKRARRTAKKREPKPKKPKIRTYIRRRTEIEELTDEMKKLKKQMAYFEYRNEVLKQREALIEKEMLNKTMRSVLHEQRLSFASTVSMVTQFFRDSATEPFDLPARLNKDPFQRQAALLRMKHDRLQVAHHFMHQRQHYLSTSEFCDRKRFEATNGDLVSIQFEIMPLPGACSVKNIVDALQFFVYNLEISISEAVGDITIRENDDAKPGSPVAQHRLVATVADMVQTDTNNVAFAEYRPAGPPGSGEQELGLMICDTVDEDELYPYRPETRVRQDMTQITQIAWHQQEVGEPMIVMTRWWCLRIRKSDIYMPPFVVDRIRAGVEKRASERNTLPRKQVDLMIGSLSPSPTASSSSDAPGTPDKTQTDATPPPKKMRRAATKRMSTKKSKTPKIRTYTRRQTEIEELRDEMKRLKKQMARYESINEILKQRETFAEREMMNKVMRDTLHAQRLSFASTASMLTQFYRDNVTEPFDLPAQLGRDPIKRHAALLRMKKDRLEVAHNFMLQREHFYSTSEFCDRKRFEATNGDFVALRFEITPLPGAHCIKTIIDALQDFVYNLEISISEAIGDIAVRENDDAIPGSPVAQHRLVATIADLVQTDSNIVAFAEYRPPGSGEREVGLMIGDAVDEDELFPYRPETRIRQDMTVITQVAWHEAKHQEPVIVMTRWWCLRLRKSHIYLPPKAVDRICTGVDKVAQAMLFNAQRACGLPT</sequence>
<dbReference type="Proteomes" id="UP000697107">
    <property type="component" value="Unassembled WGS sequence"/>
</dbReference>
<feature type="compositionally biased region" description="Basic residues" evidence="2">
    <location>
        <begin position="409"/>
        <end position="430"/>
    </location>
</feature>
<comment type="caution">
    <text evidence="3">The sequence shown here is derived from an EMBL/GenBank/DDBJ whole genome shotgun (WGS) entry which is preliminary data.</text>
</comment>
<dbReference type="VEuPathDB" id="FungiDB:PC110_g6805"/>
<feature type="coiled-coil region" evidence="1">
    <location>
        <begin position="59"/>
        <end position="86"/>
    </location>
</feature>
<protein>
    <submittedName>
        <fullName evidence="3">Uncharacterized protein</fullName>
    </submittedName>
</protein>
<proteinExistence type="predicted"/>
<reference evidence="3" key="1">
    <citation type="submission" date="2018-10" db="EMBL/GenBank/DDBJ databases">
        <title>Effector identification in a new, highly contiguous assembly of the strawberry crown rot pathogen Phytophthora cactorum.</title>
        <authorList>
            <person name="Armitage A.D."/>
            <person name="Nellist C.F."/>
            <person name="Bates H."/>
            <person name="Vickerstaff R.J."/>
            <person name="Harrison R.J."/>
        </authorList>
    </citation>
    <scope>NUCLEOTIDE SEQUENCE</scope>
    <source>
        <strain evidence="3">P415</strain>
    </source>
</reference>
<feature type="region of interest" description="Disordered" evidence="2">
    <location>
        <begin position="366"/>
        <end position="430"/>
    </location>
</feature>
<dbReference type="EMBL" id="RCML01000091">
    <property type="protein sequence ID" value="KAG2992097.1"/>
    <property type="molecule type" value="Genomic_DNA"/>
</dbReference>
<feature type="compositionally biased region" description="Basic residues" evidence="2">
    <location>
        <begin position="35"/>
        <end position="59"/>
    </location>
</feature>
<feature type="region of interest" description="Disordered" evidence="2">
    <location>
        <begin position="1"/>
        <end position="59"/>
    </location>
</feature>
<evidence type="ECO:0000313" key="3">
    <source>
        <dbReference type="EMBL" id="KAG2992097.1"/>
    </source>
</evidence>
<keyword evidence="1" id="KW-0175">Coiled coil</keyword>
<feature type="coiled-coil region" evidence="1">
    <location>
        <begin position="432"/>
        <end position="466"/>
    </location>
</feature>
<dbReference type="VEuPathDB" id="FungiDB:PC110_g6804"/>